<gene>
    <name evidence="5" type="ORF">A6R68_07401</name>
</gene>
<sequence>MEGKDEPLEFKSVLDNIKAVFPCQRKPAVTKNELTLSTEAIMKKNEFLCCQDSSLQVNAETVWFSNCTSKLQVKPGDVAVQWEAMVFVTPRESSKSSMYYVLQFLKIDLPKTTIINKIQYTIVNHGMSIDRRHMMLLSDLITYKSEVLGITRFGLAKMKIMLMLASFEKTADNLFDAAYLAERLYVVGFLCGRPMAYRNNELPPETN</sequence>
<dbReference type="PANTHER" id="PTHR48446">
    <property type="entry name" value="DNA-DIRECTED RNA POLYMERASE SUBUNIT BETA' N-TERMINAL SECTION"/>
    <property type="match status" value="1"/>
</dbReference>
<dbReference type="EMBL" id="LZPO01097435">
    <property type="protein sequence ID" value="OBS64062.1"/>
    <property type="molecule type" value="Genomic_DNA"/>
</dbReference>
<proteinExistence type="predicted"/>
<feature type="domain" description="RNA polymerase Rpb1" evidence="4">
    <location>
        <begin position="41"/>
        <end position="159"/>
    </location>
</feature>
<evidence type="ECO:0000259" key="4">
    <source>
        <dbReference type="Pfam" id="PF04998"/>
    </source>
</evidence>
<dbReference type="SUPFAM" id="SSF64484">
    <property type="entry name" value="beta and beta-prime subunits of DNA dependent RNA-polymerase"/>
    <property type="match status" value="1"/>
</dbReference>
<dbReference type="EC" id="2.7.7.6" evidence="1"/>
<dbReference type="InterPro" id="IPR015700">
    <property type="entry name" value="RPC1"/>
</dbReference>
<dbReference type="InterPro" id="IPR007081">
    <property type="entry name" value="RNA_pol_Rpb1_5"/>
</dbReference>
<keyword evidence="2" id="KW-0479">Metal-binding</keyword>
<keyword evidence="3" id="KW-0862">Zinc</keyword>
<accession>A0A1A6GFI3</accession>
<evidence type="ECO:0000256" key="1">
    <source>
        <dbReference type="ARBA" id="ARBA00012418"/>
    </source>
</evidence>
<organism evidence="5 6">
    <name type="scientific">Neotoma lepida</name>
    <name type="common">Desert woodrat</name>
    <dbReference type="NCBI Taxonomy" id="56216"/>
    <lineage>
        <taxon>Eukaryota</taxon>
        <taxon>Metazoa</taxon>
        <taxon>Chordata</taxon>
        <taxon>Craniata</taxon>
        <taxon>Vertebrata</taxon>
        <taxon>Euteleostomi</taxon>
        <taxon>Mammalia</taxon>
        <taxon>Eutheria</taxon>
        <taxon>Euarchontoglires</taxon>
        <taxon>Glires</taxon>
        <taxon>Rodentia</taxon>
        <taxon>Myomorpha</taxon>
        <taxon>Muroidea</taxon>
        <taxon>Cricetidae</taxon>
        <taxon>Neotominae</taxon>
        <taxon>Neotoma</taxon>
    </lineage>
</organism>
<dbReference type="Proteomes" id="UP000092124">
    <property type="component" value="Unassembled WGS sequence"/>
</dbReference>
<evidence type="ECO:0000313" key="5">
    <source>
        <dbReference type="EMBL" id="OBS64062.1"/>
    </source>
</evidence>
<dbReference type="Pfam" id="PF04998">
    <property type="entry name" value="RNA_pol_Rpb1_5"/>
    <property type="match status" value="1"/>
</dbReference>
<evidence type="ECO:0000256" key="3">
    <source>
        <dbReference type="ARBA" id="ARBA00022833"/>
    </source>
</evidence>
<keyword evidence="6" id="KW-1185">Reference proteome</keyword>
<dbReference type="AlphaFoldDB" id="A0A1A6GFI3"/>
<evidence type="ECO:0000313" key="6">
    <source>
        <dbReference type="Proteomes" id="UP000092124"/>
    </source>
</evidence>
<dbReference type="GO" id="GO:0046872">
    <property type="term" value="F:metal ion binding"/>
    <property type="evidence" value="ECO:0007669"/>
    <property type="project" value="UniProtKB-KW"/>
</dbReference>
<dbReference type="PANTHER" id="PTHR48446:SF1">
    <property type="entry name" value="DNA-DIRECTED RNA POLYMERASE SUBUNIT BETA' N-TERMINAL SECTION"/>
    <property type="match status" value="1"/>
</dbReference>
<protein>
    <recommendedName>
        <fullName evidence="1">DNA-directed RNA polymerase</fullName>
        <ecNumber evidence="1">2.7.7.6</ecNumber>
    </recommendedName>
</protein>
<dbReference type="OrthoDB" id="270392at2759"/>
<evidence type="ECO:0000256" key="2">
    <source>
        <dbReference type="ARBA" id="ARBA00022723"/>
    </source>
</evidence>
<dbReference type="STRING" id="56216.A0A1A6GFI3"/>
<dbReference type="GO" id="GO:0006351">
    <property type="term" value="P:DNA-templated transcription"/>
    <property type="evidence" value="ECO:0007669"/>
    <property type="project" value="InterPro"/>
</dbReference>
<name>A0A1A6GFI3_NEOLE</name>
<dbReference type="GO" id="GO:0003677">
    <property type="term" value="F:DNA binding"/>
    <property type="evidence" value="ECO:0007669"/>
    <property type="project" value="InterPro"/>
</dbReference>
<comment type="caution">
    <text evidence="5">The sequence shown here is derived from an EMBL/GenBank/DDBJ whole genome shotgun (WGS) entry which is preliminary data.</text>
</comment>
<dbReference type="GO" id="GO:0003899">
    <property type="term" value="F:DNA-directed RNA polymerase activity"/>
    <property type="evidence" value="ECO:0007669"/>
    <property type="project" value="UniProtKB-EC"/>
</dbReference>
<reference evidence="5 6" key="1">
    <citation type="submission" date="2016-06" db="EMBL/GenBank/DDBJ databases">
        <title>The Draft Genome Sequence and Annotation of the Desert Woodrat Neotoma lepida.</title>
        <authorList>
            <person name="Campbell M."/>
            <person name="Oakeson K.F."/>
            <person name="Yandell M."/>
            <person name="Halpert J.R."/>
            <person name="Dearing D."/>
        </authorList>
    </citation>
    <scope>NUCLEOTIDE SEQUENCE [LARGE SCALE GENOMIC DNA]</scope>
    <source>
        <strain evidence="5">417</strain>
        <tissue evidence="5">Liver</tissue>
    </source>
</reference>